<dbReference type="InterPro" id="IPR043128">
    <property type="entry name" value="Rev_trsase/Diguanyl_cyclase"/>
</dbReference>
<keyword evidence="13" id="KW-1185">Reference proteome</keyword>
<evidence type="ECO:0000259" key="10">
    <source>
        <dbReference type="PROSITE" id="PS50878"/>
    </source>
</evidence>
<dbReference type="InterPro" id="IPR001584">
    <property type="entry name" value="Integrase_cat-core"/>
</dbReference>
<dbReference type="Gene3D" id="1.10.340.70">
    <property type="match status" value="1"/>
</dbReference>
<dbReference type="InterPro" id="IPR041373">
    <property type="entry name" value="RT_RNaseH"/>
</dbReference>
<dbReference type="EC" id="2.7.7.49" evidence="1"/>
<keyword evidence="4" id="KW-0548">Nucleotidyltransferase</keyword>
<dbReference type="InterPro" id="IPR036397">
    <property type="entry name" value="RNaseH_sf"/>
</dbReference>
<keyword evidence="5" id="KW-0540">Nuclease</keyword>
<evidence type="ECO:0000256" key="5">
    <source>
        <dbReference type="ARBA" id="ARBA00022722"/>
    </source>
</evidence>
<evidence type="ECO:0000256" key="1">
    <source>
        <dbReference type="ARBA" id="ARBA00012493"/>
    </source>
</evidence>
<feature type="compositionally biased region" description="Polar residues" evidence="9">
    <location>
        <begin position="739"/>
        <end position="754"/>
    </location>
</feature>
<dbReference type="GO" id="GO:0003964">
    <property type="term" value="F:RNA-directed DNA polymerase activity"/>
    <property type="evidence" value="ECO:0007669"/>
    <property type="project" value="UniProtKB-KW"/>
</dbReference>
<name>A0A813RRQ6_ADIRI</name>
<evidence type="ECO:0000256" key="7">
    <source>
        <dbReference type="ARBA" id="ARBA00022801"/>
    </source>
</evidence>
<dbReference type="Pfam" id="PF17921">
    <property type="entry name" value="Integrase_H2C2"/>
    <property type="match status" value="1"/>
</dbReference>
<evidence type="ECO:0000256" key="4">
    <source>
        <dbReference type="ARBA" id="ARBA00022695"/>
    </source>
</evidence>
<keyword evidence="8" id="KW-0695">RNA-directed DNA polymerase</keyword>
<evidence type="ECO:0000256" key="9">
    <source>
        <dbReference type="SAM" id="MobiDB-lite"/>
    </source>
</evidence>
<dbReference type="Gene3D" id="3.10.20.370">
    <property type="match status" value="1"/>
</dbReference>
<dbReference type="GO" id="GO:0015074">
    <property type="term" value="P:DNA integration"/>
    <property type="evidence" value="ECO:0007669"/>
    <property type="project" value="InterPro"/>
</dbReference>
<dbReference type="Gene3D" id="3.30.70.270">
    <property type="match status" value="2"/>
</dbReference>
<dbReference type="PROSITE" id="PS50878">
    <property type="entry name" value="RT_POL"/>
    <property type="match status" value="1"/>
</dbReference>
<dbReference type="Gene3D" id="3.10.10.10">
    <property type="entry name" value="HIV Type 1 Reverse Transcriptase, subunit A, domain 1"/>
    <property type="match status" value="1"/>
</dbReference>
<dbReference type="Pfam" id="PF08284">
    <property type="entry name" value="RVP_2"/>
    <property type="match status" value="1"/>
</dbReference>
<dbReference type="InterPro" id="IPR000477">
    <property type="entry name" value="RT_dom"/>
</dbReference>
<dbReference type="FunFam" id="1.10.340.70:FF:000001">
    <property type="entry name" value="Retrovirus-related Pol polyprotein from transposon gypsy-like Protein"/>
    <property type="match status" value="1"/>
</dbReference>
<evidence type="ECO:0000313" key="12">
    <source>
        <dbReference type="EMBL" id="CAF0784683.1"/>
    </source>
</evidence>
<feature type="domain" description="Reverse transcriptase" evidence="10">
    <location>
        <begin position="304"/>
        <end position="482"/>
    </location>
</feature>
<dbReference type="PANTHER" id="PTHR37984">
    <property type="entry name" value="PROTEIN CBG26694"/>
    <property type="match status" value="1"/>
</dbReference>
<dbReference type="FunFam" id="3.10.10.10:FF:000007">
    <property type="entry name" value="Retrovirus-related Pol polyprotein from transposon 17.6-like Protein"/>
    <property type="match status" value="1"/>
</dbReference>
<reference evidence="12" key="1">
    <citation type="submission" date="2021-02" db="EMBL/GenBank/DDBJ databases">
        <authorList>
            <person name="Nowell W R."/>
        </authorList>
    </citation>
    <scope>NUCLEOTIDE SEQUENCE</scope>
</reference>
<comment type="caution">
    <text evidence="12">The sequence shown here is derived from an EMBL/GenBank/DDBJ whole genome shotgun (WGS) entry which is preliminary data.</text>
</comment>
<evidence type="ECO:0000256" key="3">
    <source>
        <dbReference type="ARBA" id="ARBA00022679"/>
    </source>
</evidence>
<dbReference type="InterPro" id="IPR041588">
    <property type="entry name" value="Integrase_H2C2"/>
</dbReference>
<keyword evidence="6" id="KW-0255">Endonuclease</keyword>
<keyword evidence="7" id="KW-0378">Hydrolase</keyword>
<dbReference type="Gene3D" id="3.30.420.10">
    <property type="entry name" value="Ribonuclease H-like superfamily/Ribonuclease H"/>
    <property type="match status" value="1"/>
</dbReference>
<dbReference type="CDD" id="cd01647">
    <property type="entry name" value="RT_LTR"/>
    <property type="match status" value="1"/>
</dbReference>
<dbReference type="Pfam" id="PF00078">
    <property type="entry name" value="RVT_1"/>
    <property type="match status" value="1"/>
</dbReference>
<keyword evidence="2" id="KW-0645">Protease</keyword>
<dbReference type="GO" id="GO:0008233">
    <property type="term" value="F:peptidase activity"/>
    <property type="evidence" value="ECO:0007669"/>
    <property type="project" value="UniProtKB-KW"/>
</dbReference>
<dbReference type="InterPro" id="IPR043502">
    <property type="entry name" value="DNA/RNA_pol_sf"/>
</dbReference>
<evidence type="ECO:0000313" key="13">
    <source>
        <dbReference type="Proteomes" id="UP000663828"/>
    </source>
</evidence>
<dbReference type="GO" id="GO:0004519">
    <property type="term" value="F:endonuclease activity"/>
    <property type="evidence" value="ECO:0007669"/>
    <property type="project" value="UniProtKB-KW"/>
</dbReference>
<dbReference type="InterPro" id="IPR012337">
    <property type="entry name" value="RNaseH-like_sf"/>
</dbReference>
<sequence length="957" mass="109351">MFDTGSSKSFIKRSTLDQTNHLPIKPTKQSYLMADGKSTFDILGTVQIAIEAKGIQTDIIVGIVDNLCVDCLLGMDYIDKNQVILDNKEKQVYIHKHGVLASLPMEGLQQKAMSTCRSVSSISIESQQERSIQLACQVPSGHMLFSPTEVLKTKGLITAHAVIPVRNYTATVWIYNSTMEAQTLYSQEVIGELTPYASVSVVATIFDSQTKNLVDEDQTDSITTVSTKNIHALLEHINDEQKSNEVLKIFRRHQQLFDTSRTTIADTDTPHVICTENKPPPTSRPYPQTIDKQNATFDIIQQMLSNNQIRPSFSQYSAPILLIKKRDGSYRFIVDYRKLNNITIQDKFPLPNLEQAIQMVGGRRYYSKFDLRSGYFQIPIKEHDKHKTAFITTHGLFEFNVLAQGLKNSPPSFQRIMSSLLSPCKQFCIVYLDDVLIFSDTFEQHLQHVNQVLAILNKHKFQLNPPKCEVFRTEIDYLGHTISRDGVRPLRDRIEKILSIPQPVSLNQANAFIGAIGWYRKFIHDYARIAAPILAVTNLTKANKNKFRWGQEQRDAFEQLKMLLVTEPLFLTYPDDKLSLTLAIDASDECIGGVLYQEDENNHKKNIYFHSQMLPKPQRKWPTIEKEALAIYYCVSRMKLYLLGREFIVYTDHCPLRDMHLKPSNNRRVDRISLILQQYNIKEIRHVSGKCNCMADYLSRYPRQVEDDDEFIENDFGIVPGLQAFVAITTRAQAKAQLVVSNSGKNESTTAQSSPEDDQPSRVAGHEFDVTKIGDAQKQDSFYQEQVLKLQQKSSNCSFEAKNDILYKLVNNDKINKKLIYVPATLISQVVEAYHASSWAGHFGFRRTHNNLKDRYWWPNMKDTIRNYLSTCLKCQKFNFARHKAFGHLNPIESPRGPFQIIGIDYSGPFPTTSDGHKYVLAVTDYFTKWVIAIPTEKQNAQTTAAALYEHIRVPSH</sequence>
<dbReference type="InterPro" id="IPR050951">
    <property type="entry name" value="Retrovirus_Pol_polyprotein"/>
</dbReference>
<accession>A0A813RRQ6</accession>
<proteinExistence type="predicted"/>
<gene>
    <name evidence="12" type="ORF">XAT740_LOCUS2161</name>
</gene>
<dbReference type="SUPFAM" id="SSF53098">
    <property type="entry name" value="Ribonuclease H-like"/>
    <property type="match status" value="1"/>
</dbReference>
<dbReference type="CDD" id="cd00303">
    <property type="entry name" value="retropepsin_like"/>
    <property type="match status" value="1"/>
</dbReference>
<evidence type="ECO:0000256" key="8">
    <source>
        <dbReference type="ARBA" id="ARBA00022918"/>
    </source>
</evidence>
<evidence type="ECO:0000259" key="11">
    <source>
        <dbReference type="PROSITE" id="PS50994"/>
    </source>
</evidence>
<dbReference type="Gene3D" id="2.40.70.10">
    <property type="entry name" value="Acid Proteases"/>
    <property type="match status" value="1"/>
</dbReference>
<dbReference type="SUPFAM" id="SSF56672">
    <property type="entry name" value="DNA/RNA polymerases"/>
    <property type="match status" value="1"/>
</dbReference>
<dbReference type="FunFam" id="3.30.70.270:FF:000020">
    <property type="entry name" value="Transposon Tf2-6 polyprotein-like Protein"/>
    <property type="match status" value="1"/>
</dbReference>
<dbReference type="InterPro" id="IPR021109">
    <property type="entry name" value="Peptidase_aspartic_dom_sf"/>
</dbReference>
<dbReference type="Proteomes" id="UP000663828">
    <property type="component" value="Unassembled WGS sequence"/>
</dbReference>
<dbReference type="PANTHER" id="PTHR37984:SF5">
    <property type="entry name" value="PROTEIN NYNRIN-LIKE"/>
    <property type="match status" value="1"/>
</dbReference>
<dbReference type="Pfam" id="PF17917">
    <property type="entry name" value="RT_RNaseH"/>
    <property type="match status" value="1"/>
</dbReference>
<dbReference type="GO" id="GO:0006508">
    <property type="term" value="P:proteolysis"/>
    <property type="evidence" value="ECO:0007669"/>
    <property type="project" value="UniProtKB-KW"/>
</dbReference>
<dbReference type="CDD" id="cd09274">
    <property type="entry name" value="RNase_HI_RT_Ty3"/>
    <property type="match status" value="1"/>
</dbReference>
<feature type="region of interest" description="Disordered" evidence="9">
    <location>
        <begin position="739"/>
        <end position="763"/>
    </location>
</feature>
<dbReference type="GO" id="GO:0003676">
    <property type="term" value="F:nucleic acid binding"/>
    <property type="evidence" value="ECO:0007669"/>
    <property type="project" value="InterPro"/>
</dbReference>
<keyword evidence="3" id="KW-0808">Transferase</keyword>
<evidence type="ECO:0000256" key="6">
    <source>
        <dbReference type="ARBA" id="ARBA00022759"/>
    </source>
</evidence>
<protein>
    <recommendedName>
        <fullName evidence="1">RNA-directed DNA polymerase</fullName>
        <ecNumber evidence="1">2.7.7.49</ecNumber>
    </recommendedName>
</protein>
<feature type="domain" description="Integrase catalytic" evidence="11">
    <location>
        <begin position="894"/>
        <end position="957"/>
    </location>
</feature>
<dbReference type="SUPFAM" id="SSF50630">
    <property type="entry name" value="Acid proteases"/>
    <property type="match status" value="1"/>
</dbReference>
<dbReference type="AlphaFoldDB" id="A0A813RRQ6"/>
<dbReference type="PROSITE" id="PS50994">
    <property type="entry name" value="INTEGRASE"/>
    <property type="match status" value="1"/>
</dbReference>
<evidence type="ECO:0000256" key="2">
    <source>
        <dbReference type="ARBA" id="ARBA00022670"/>
    </source>
</evidence>
<organism evidence="12 13">
    <name type="scientific">Adineta ricciae</name>
    <name type="common">Rotifer</name>
    <dbReference type="NCBI Taxonomy" id="249248"/>
    <lineage>
        <taxon>Eukaryota</taxon>
        <taxon>Metazoa</taxon>
        <taxon>Spiralia</taxon>
        <taxon>Gnathifera</taxon>
        <taxon>Rotifera</taxon>
        <taxon>Eurotatoria</taxon>
        <taxon>Bdelloidea</taxon>
        <taxon>Adinetida</taxon>
        <taxon>Adinetidae</taxon>
        <taxon>Adineta</taxon>
    </lineage>
</organism>
<dbReference type="EMBL" id="CAJNOR010000072">
    <property type="protein sequence ID" value="CAF0784683.1"/>
    <property type="molecule type" value="Genomic_DNA"/>
</dbReference>